<comment type="caution">
    <text evidence="1">The sequence shown here is derived from an EMBL/GenBank/DDBJ whole genome shotgun (WGS) entry which is preliminary data.</text>
</comment>
<proteinExistence type="predicted"/>
<dbReference type="EMBL" id="BGPR01276636">
    <property type="protein sequence ID" value="GBN12875.1"/>
    <property type="molecule type" value="Genomic_DNA"/>
</dbReference>
<organism evidence="1 2">
    <name type="scientific">Araneus ventricosus</name>
    <name type="common">Orbweaver spider</name>
    <name type="synonym">Epeira ventricosa</name>
    <dbReference type="NCBI Taxonomy" id="182803"/>
    <lineage>
        <taxon>Eukaryota</taxon>
        <taxon>Metazoa</taxon>
        <taxon>Ecdysozoa</taxon>
        <taxon>Arthropoda</taxon>
        <taxon>Chelicerata</taxon>
        <taxon>Arachnida</taxon>
        <taxon>Araneae</taxon>
        <taxon>Araneomorphae</taxon>
        <taxon>Entelegynae</taxon>
        <taxon>Araneoidea</taxon>
        <taxon>Araneidae</taxon>
        <taxon>Araneus</taxon>
    </lineage>
</organism>
<protein>
    <submittedName>
        <fullName evidence="1">Uncharacterized protein</fullName>
    </submittedName>
</protein>
<gene>
    <name evidence="1" type="ORF">AVEN_62644_1</name>
</gene>
<keyword evidence="2" id="KW-1185">Reference proteome</keyword>
<dbReference type="Proteomes" id="UP000499080">
    <property type="component" value="Unassembled WGS sequence"/>
</dbReference>
<evidence type="ECO:0000313" key="2">
    <source>
        <dbReference type="Proteomes" id="UP000499080"/>
    </source>
</evidence>
<name>A0A4Y2LDS1_ARAVE</name>
<dbReference type="AlphaFoldDB" id="A0A4Y2LDS1"/>
<evidence type="ECO:0000313" key="1">
    <source>
        <dbReference type="EMBL" id="GBN12875.1"/>
    </source>
</evidence>
<accession>A0A4Y2LDS1</accession>
<sequence length="92" mass="10438">MDVQPPRFDFQRVVFRIKSLIKSSSRRHVRMDIQCSVHSLEYETSYTNDGVDVVRVGFVNVDGLALYHGFVKANNIILDFITAGLTTAAYRA</sequence>
<reference evidence="1 2" key="1">
    <citation type="journal article" date="2019" name="Sci. Rep.">
        <title>Orb-weaving spider Araneus ventricosus genome elucidates the spidroin gene catalogue.</title>
        <authorList>
            <person name="Kono N."/>
            <person name="Nakamura H."/>
            <person name="Ohtoshi R."/>
            <person name="Moran D.A.P."/>
            <person name="Shinohara A."/>
            <person name="Yoshida Y."/>
            <person name="Fujiwara M."/>
            <person name="Mori M."/>
            <person name="Tomita M."/>
            <person name="Arakawa K."/>
        </authorList>
    </citation>
    <scope>NUCLEOTIDE SEQUENCE [LARGE SCALE GENOMIC DNA]</scope>
</reference>